<dbReference type="Proteomes" id="UP000231214">
    <property type="component" value="Unassembled WGS sequence"/>
</dbReference>
<proteinExistence type="predicted"/>
<gene>
    <name evidence="2" type="ORF">COT66_01485</name>
</gene>
<reference evidence="3" key="1">
    <citation type="submission" date="2017-09" db="EMBL/GenBank/DDBJ databases">
        <title>Depth-based differentiation of microbial function through sediment-hosted aquifers and enrichment of novel symbionts in the deep terrestrial subsurface.</title>
        <authorList>
            <person name="Probst A.J."/>
            <person name="Ladd B."/>
            <person name="Jarett J.K."/>
            <person name="Geller-Mcgrath D.E."/>
            <person name="Sieber C.M.K."/>
            <person name="Emerson J.B."/>
            <person name="Anantharaman K."/>
            <person name="Thomas B.C."/>
            <person name="Malmstrom R."/>
            <person name="Stieglmeier M."/>
            <person name="Klingl A."/>
            <person name="Woyke T."/>
            <person name="Ryan C.M."/>
            <person name="Banfield J.F."/>
        </authorList>
    </citation>
    <scope>NUCLEOTIDE SEQUENCE [LARGE SCALE GENOMIC DNA]</scope>
</reference>
<dbReference type="EMBL" id="PEZK01000024">
    <property type="protein sequence ID" value="PIU02191.1"/>
    <property type="molecule type" value="Genomic_DNA"/>
</dbReference>
<evidence type="ECO:0000313" key="2">
    <source>
        <dbReference type="EMBL" id="PIU02191.1"/>
    </source>
</evidence>
<evidence type="ECO:0000313" key="3">
    <source>
        <dbReference type="Proteomes" id="UP000231214"/>
    </source>
</evidence>
<accession>A0A2M6XB06</accession>
<organism evidence="2 3">
    <name type="scientific">Candidatus Shapirobacteria bacterium CG09_land_8_20_14_0_10_49_15</name>
    <dbReference type="NCBI Taxonomy" id="1974482"/>
    <lineage>
        <taxon>Bacteria</taxon>
        <taxon>Candidatus Shapironibacteriota</taxon>
    </lineage>
</organism>
<protein>
    <submittedName>
        <fullName evidence="2">Uncharacterized protein</fullName>
    </submittedName>
</protein>
<feature type="region of interest" description="Disordered" evidence="1">
    <location>
        <begin position="1"/>
        <end position="21"/>
    </location>
</feature>
<sequence>MLSQEREGNGAPSERSNPEFPNVRVVTGLHPIWPAAKLTEESLKKKFERGEMGCSAWNKSVKNRLGKRPSEIITIDGLAPLLKGRSYGDSGFLYSLPGWPSEISGTEKGVLLVAGDTIWMSGELIFGKKIMEMGIKEGMENQTDIFLRNSLTRGLLRTAPFLFLSFKVTEQSSRVFSRREMLKIMLSVPAFYLSNLLPYVINRLSAVQSSNEISDFLIDTSGKFRCELFQDPFISGRSALLIAKTQDTISRLGKPRSTPAAVLLGADHAPDSYKFLSDPKAREAAICSLARQYVSSFSQIFGGVFDRFEKRELKEWFGFSDEGGLRNTVLDFMARTQVFKILDPKKSASSPNGCETPSEEVDWFLSSQVLEAVRGLRQ</sequence>
<dbReference type="AlphaFoldDB" id="A0A2M6XB06"/>
<comment type="caution">
    <text evidence="2">The sequence shown here is derived from an EMBL/GenBank/DDBJ whole genome shotgun (WGS) entry which is preliminary data.</text>
</comment>
<evidence type="ECO:0000256" key="1">
    <source>
        <dbReference type="SAM" id="MobiDB-lite"/>
    </source>
</evidence>
<name>A0A2M6XB06_9BACT</name>